<gene>
    <name evidence="1" type="ORF">ALMOND_2B008290</name>
</gene>
<dbReference type="Gramene" id="VVA33961">
    <property type="protein sequence ID" value="VVA33961"/>
    <property type="gene ID" value="Prudul26B008290"/>
</dbReference>
<evidence type="ECO:0000313" key="2">
    <source>
        <dbReference type="Proteomes" id="UP000327085"/>
    </source>
</evidence>
<dbReference type="InterPro" id="IPR007658">
    <property type="entry name" value="DUF594"/>
</dbReference>
<dbReference type="AlphaFoldDB" id="A0A5E4G2B9"/>
<reference evidence="2" key="1">
    <citation type="journal article" date="2020" name="Plant J.">
        <title>Transposons played a major role in the diversification between the closely related almond and peach genomes: results from the almond genome sequence.</title>
        <authorList>
            <person name="Alioto T."/>
            <person name="Alexiou K.G."/>
            <person name="Bardil A."/>
            <person name="Barteri F."/>
            <person name="Castanera R."/>
            <person name="Cruz F."/>
            <person name="Dhingra A."/>
            <person name="Duval H."/>
            <person name="Fernandez I Marti A."/>
            <person name="Frias L."/>
            <person name="Galan B."/>
            <person name="Garcia J.L."/>
            <person name="Howad W."/>
            <person name="Gomez-Garrido J."/>
            <person name="Gut M."/>
            <person name="Julca I."/>
            <person name="Morata J."/>
            <person name="Puigdomenech P."/>
            <person name="Ribeca P."/>
            <person name="Rubio Cabetas M.J."/>
            <person name="Vlasova A."/>
            <person name="Wirthensohn M."/>
            <person name="Garcia-Mas J."/>
            <person name="Gabaldon T."/>
            <person name="Casacuberta J.M."/>
            <person name="Arus P."/>
        </authorList>
    </citation>
    <scope>NUCLEOTIDE SEQUENCE [LARGE SCALE GENOMIC DNA]</scope>
    <source>
        <strain evidence="2">cv. Texas</strain>
    </source>
</reference>
<dbReference type="Proteomes" id="UP000327085">
    <property type="component" value="Chromosome 1"/>
</dbReference>
<organism evidence="1 2">
    <name type="scientific">Prunus dulcis</name>
    <name type="common">Almond</name>
    <name type="synonym">Amygdalus dulcis</name>
    <dbReference type="NCBI Taxonomy" id="3755"/>
    <lineage>
        <taxon>Eukaryota</taxon>
        <taxon>Viridiplantae</taxon>
        <taxon>Streptophyta</taxon>
        <taxon>Embryophyta</taxon>
        <taxon>Tracheophyta</taxon>
        <taxon>Spermatophyta</taxon>
        <taxon>Magnoliopsida</taxon>
        <taxon>eudicotyledons</taxon>
        <taxon>Gunneridae</taxon>
        <taxon>Pentapetalae</taxon>
        <taxon>rosids</taxon>
        <taxon>fabids</taxon>
        <taxon>Rosales</taxon>
        <taxon>Rosaceae</taxon>
        <taxon>Amygdaloideae</taxon>
        <taxon>Amygdaleae</taxon>
        <taxon>Prunus</taxon>
    </lineage>
</organism>
<dbReference type="Pfam" id="PF04578">
    <property type="entry name" value="DUF594"/>
    <property type="match status" value="1"/>
</dbReference>
<protein>
    <submittedName>
        <fullName evidence="1">PREDICTED: unnamed product</fullName>
    </submittedName>
</protein>
<dbReference type="InParanoid" id="A0A5E4G2B9"/>
<proteinExistence type="predicted"/>
<name>A0A5E4G2B9_PRUDU</name>
<dbReference type="EMBL" id="CABIKO010000311">
    <property type="protein sequence ID" value="VVA33961.1"/>
    <property type="molecule type" value="Genomic_DNA"/>
</dbReference>
<sequence length="131" mass="14792">MSSVAQTRQTRFRDTCVEAKKFFSRGELESGVEEKIKVCEGLLHLNIDVQPIDVKEDRSKSVLFDACILAEELAKMEENKWELISKVWVAQLLGKGGELVTCVSILMAHFGVGEQFQINEGHAREKLIVKK</sequence>
<evidence type="ECO:0000313" key="1">
    <source>
        <dbReference type="EMBL" id="VVA33961.1"/>
    </source>
</evidence>
<accession>A0A5E4G2B9</accession>